<feature type="transmembrane region" description="Helical" evidence="3">
    <location>
        <begin position="20"/>
        <end position="42"/>
    </location>
</feature>
<keyword evidence="6" id="KW-1185">Reference proteome</keyword>
<evidence type="ECO:0000256" key="2">
    <source>
        <dbReference type="ARBA" id="ARBA00022989"/>
    </source>
</evidence>
<dbReference type="EMBL" id="VNHW01000032">
    <property type="protein sequence ID" value="TYP80570.1"/>
    <property type="molecule type" value="Genomic_DNA"/>
</dbReference>
<dbReference type="Pfam" id="PF00672">
    <property type="entry name" value="HAMP"/>
    <property type="match status" value="1"/>
</dbReference>
<dbReference type="GO" id="GO:0016020">
    <property type="term" value="C:membrane"/>
    <property type="evidence" value="ECO:0007669"/>
    <property type="project" value="InterPro"/>
</dbReference>
<dbReference type="PANTHER" id="PTHR32089">
    <property type="entry name" value="METHYL-ACCEPTING CHEMOTAXIS PROTEIN MCPB"/>
    <property type="match status" value="1"/>
</dbReference>
<dbReference type="SMART" id="SM00304">
    <property type="entry name" value="HAMP"/>
    <property type="match status" value="1"/>
</dbReference>
<dbReference type="Gene3D" id="1.10.287.950">
    <property type="entry name" value="Methyl-accepting chemotaxis protein"/>
    <property type="match status" value="1"/>
</dbReference>
<dbReference type="CDD" id="cd06225">
    <property type="entry name" value="HAMP"/>
    <property type="match status" value="1"/>
</dbReference>
<name>A0A5S5CNK8_9ACTN</name>
<dbReference type="Pfam" id="PF12729">
    <property type="entry name" value="4HB_MCP_1"/>
    <property type="match status" value="1"/>
</dbReference>
<evidence type="ECO:0000259" key="4">
    <source>
        <dbReference type="PROSITE" id="PS50885"/>
    </source>
</evidence>
<reference evidence="5 6" key="1">
    <citation type="submission" date="2019-07" db="EMBL/GenBank/DDBJ databases">
        <title>Genomic Encyclopedia of Archaeal and Bacterial Type Strains, Phase II (KMG-II): from individual species to whole genera.</title>
        <authorList>
            <person name="Goeker M."/>
        </authorList>
    </citation>
    <scope>NUCLEOTIDE SEQUENCE [LARGE SCALE GENOMIC DNA]</scope>
    <source>
        <strain evidence="5 6">DSM 46842</strain>
    </source>
</reference>
<dbReference type="PROSITE" id="PS50885">
    <property type="entry name" value="HAMP"/>
    <property type="match status" value="1"/>
</dbReference>
<evidence type="ECO:0000313" key="5">
    <source>
        <dbReference type="EMBL" id="TYP80570.1"/>
    </source>
</evidence>
<evidence type="ECO:0000256" key="3">
    <source>
        <dbReference type="SAM" id="Phobius"/>
    </source>
</evidence>
<feature type="transmembrane region" description="Helical" evidence="3">
    <location>
        <begin position="196"/>
        <end position="216"/>
    </location>
</feature>
<keyword evidence="2 3" id="KW-1133">Transmembrane helix</keyword>
<sequence>MSRTPARRRWIADRPIGVKIGIVVGALAVVATGTSTLAVTHLEALAADQRTIYEENLEPLTALAGIQRANAGYRQRMLEYAVADQPRRIEMLPEFDEKLADQQAALDDYAPFVVDSAAMAAFDAAVEGMIASTETQLVPAADAGDLVTFNQVFQTVSRPTIGDAAQALEDEAAAQSAQADQRNRESAAEADSARTLIIASLVAGLLVTVGLAFWIIRRMLATVRSVQASVQAMAEGDLTVAPDVRDRDEIGEMASALIAAQGALREVMAGVVGAADAVAASSEELSASSAQISASAEETSAQSGVVSGAAEEVSRSVQTVAAGAEQMGASIREIASNAAEASQVAARAVTAAETTSA</sequence>
<dbReference type="PANTHER" id="PTHR32089:SF112">
    <property type="entry name" value="LYSOZYME-LIKE PROTEIN-RELATED"/>
    <property type="match status" value="1"/>
</dbReference>
<dbReference type="RefSeq" id="WP_166535404.1">
    <property type="nucleotide sequence ID" value="NZ_VNHW01000032.1"/>
</dbReference>
<keyword evidence="5" id="KW-0675">Receptor</keyword>
<comment type="caution">
    <text evidence="5">The sequence shown here is derived from an EMBL/GenBank/DDBJ whole genome shotgun (WGS) entry which is preliminary data.</text>
</comment>
<dbReference type="AlphaFoldDB" id="A0A5S5CNK8"/>
<feature type="non-terminal residue" evidence="5">
    <location>
        <position position="357"/>
    </location>
</feature>
<organism evidence="5 6">
    <name type="scientific">Blastococcus xanthinilyticus</name>
    <dbReference type="NCBI Taxonomy" id="1564164"/>
    <lineage>
        <taxon>Bacteria</taxon>
        <taxon>Bacillati</taxon>
        <taxon>Actinomycetota</taxon>
        <taxon>Actinomycetes</taxon>
        <taxon>Geodermatophilales</taxon>
        <taxon>Geodermatophilaceae</taxon>
        <taxon>Blastococcus</taxon>
    </lineage>
</organism>
<accession>A0A5S5CNK8</accession>
<keyword evidence="1 3" id="KW-0812">Transmembrane</keyword>
<evidence type="ECO:0000313" key="6">
    <source>
        <dbReference type="Proteomes" id="UP000322499"/>
    </source>
</evidence>
<feature type="domain" description="HAMP" evidence="4">
    <location>
        <begin position="217"/>
        <end position="269"/>
    </location>
</feature>
<dbReference type="SUPFAM" id="SSF58104">
    <property type="entry name" value="Methyl-accepting chemotaxis protein (MCP) signaling domain"/>
    <property type="match status" value="1"/>
</dbReference>
<protein>
    <submittedName>
        <fullName evidence="5">Chemoreceptor-like protein with four helix bundle sensory module</fullName>
    </submittedName>
</protein>
<dbReference type="GO" id="GO:0007165">
    <property type="term" value="P:signal transduction"/>
    <property type="evidence" value="ECO:0007669"/>
    <property type="project" value="InterPro"/>
</dbReference>
<keyword evidence="3" id="KW-0472">Membrane</keyword>
<gene>
    <name evidence="5" type="ORF">BD833_1321</name>
</gene>
<dbReference type="InterPro" id="IPR024478">
    <property type="entry name" value="HlyB_4HB_MCP"/>
</dbReference>
<evidence type="ECO:0000256" key="1">
    <source>
        <dbReference type="ARBA" id="ARBA00022692"/>
    </source>
</evidence>
<proteinExistence type="predicted"/>
<dbReference type="InterPro" id="IPR003660">
    <property type="entry name" value="HAMP_dom"/>
</dbReference>
<dbReference type="Proteomes" id="UP000322499">
    <property type="component" value="Unassembled WGS sequence"/>
</dbReference>